<evidence type="ECO:0008006" key="4">
    <source>
        <dbReference type="Google" id="ProtNLM"/>
    </source>
</evidence>
<feature type="transmembrane region" description="Helical" evidence="1">
    <location>
        <begin position="58"/>
        <end position="81"/>
    </location>
</feature>
<evidence type="ECO:0000256" key="1">
    <source>
        <dbReference type="SAM" id="Phobius"/>
    </source>
</evidence>
<evidence type="ECO:0000313" key="2">
    <source>
        <dbReference type="EMBL" id="QED46770.1"/>
    </source>
</evidence>
<keyword evidence="3" id="KW-1185">Reference proteome</keyword>
<accession>A0A5B8Z1A9</accession>
<proteinExistence type="predicted"/>
<dbReference type="PROSITE" id="PS51257">
    <property type="entry name" value="PROKAR_LIPOPROTEIN"/>
    <property type="match status" value="1"/>
</dbReference>
<keyword evidence="1" id="KW-1133">Transmembrane helix</keyword>
<evidence type="ECO:0000313" key="3">
    <source>
        <dbReference type="Proteomes" id="UP000321555"/>
    </source>
</evidence>
<name>A0A5B8Z1A9_CYTDA</name>
<organism evidence="2 3">
    <name type="scientific">Cytobacillus dafuensis</name>
    <name type="common">Bacillus dafuensis</name>
    <dbReference type="NCBI Taxonomy" id="1742359"/>
    <lineage>
        <taxon>Bacteria</taxon>
        <taxon>Bacillati</taxon>
        <taxon>Bacillota</taxon>
        <taxon>Bacilli</taxon>
        <taxon>Bacillales</taxon>
        <taxon>Bacillaceae</taxon>
        <taxon>Cytobacillus</taxon>
    </lineage>
</organism>
<dbReference type="AlphaFoldDB" id="A0A5B8Z1A9"/>
<dbReference type="OrthoDB" id="2614098at2"/>
<reference evidence="3" key="1">
    <citation type="submission" date="2019-08" db="EMBL/GenBank/DDBJ databases">
        <authorList>
            <person name="Zheng X."/>
        </authorList>
    </citation>
    <scope>NUCLEOTIDE SEQUENCE [LARGE SCALE GENOMIC DNA]</scope>
    <source>
        <strain evidence="3">FJAT-25496</strain>
    </source>
</reference>
<keyword evidence="1" id="KW-0472">Membrane</keyword>
<dbReference type="KEGG" id="bda:FSZ17_05460"/>
<sequence length="87" mass="9793">MRKLLAFLVGIILLSGCSSELSFSAVSVKGVNKDIQSFIIDVKNENGIHLYFDNQKAIYMYLNGVNVIQGEKLFILLILMLKKTMTH</sequence>
<dbReference type="Proteomes" id="UP000321555">
    <property type="component" value="Chromosome"/>
</dbReference>
<protein>
    <recommendedName>
        <fullName evidence="4">Lipoprotein</fullName>
    </recommendedName>
</protein>
<keyword evidence="1" id="KW-0812">Transmembrane</keyword>
<dbReference type="STRING" id="1742359.GCA_001439625_00215"/>
<dbReference type="RefSeq" id="WP_146846394.1">
    <property type="nucleotide sequence ID" value="NZ_CP042593.1"/>
</dbReference>
<dbReference type="EMBL" id="CP042593">
    <property type="protein sequence ID" value="QED46770.1"/>
    <property type="molecule type" value="Genomic_DNA"/>
</dbReference>
<gene>
    <name evidence="2" type="ORF">FSZ17_05460</name>
</gene>